<comment type="similarity">
    <text evidence="1">Belongs to the short-chain dehydrogenases/reductases (SDR) family.</text>
</comment>
<dbReference type="InterPro" id="IPR002347">
    <property type="entry name" value="SDR_fam"/>
</dbReference>
<gene>
    <name evidence="3" type="ORF">HCZ30_15105</name>
</gene>
<proteinExistence type="inferred from homology"/>
<evidence type="ECO:0000256" key="1">
    <source>
        <dbReference type="ARBA" id="ARBA00006484"/>
    </source>
</evidence>
<dbReference type="NCBIfam" id="NF004847">
    <property type="entry name" value="PRK06198.1"/>
    <property type="match status" value="1"/>
</dbReference>
<evidence type="ECO:0000256" key="2">
    <source>
        <dbReference type="ARBA" id="ARBA00023002"/>
    </source>
</evidence>
<evidence type="ECO:0000313" key="4">
    <source>
        <dbReference type="Proteomes" id="UP000709466"/>
    </source>
</evidence>
<dbReference type="PANTHER" id="PTHR24321:SF8">
    <property type="entry name" value="ESTRADIOL 17-BETA-DEHYDROGENASE 8-RELATED"/>
    <property type="match status" value="1"/>
</dbReference>
<dbReference type="PRINTS" id="PR00081">
    <property type="entry name" value="GDHRDH"/>
</dbReference>
<reference evidence="3 4" key="1">
    <citation type="submission" date="2020-03" db="EMBL/GenBank/DDBJ databases">
        <title>Bacterial isolates of synthetic phycosphere.</title>
        <authorList>
            <person name="Fu H."/>
            <person name="Moran M.A."/>
        </authorList>
    </citation>
    <scope>NUCLEOTIDE SEQUENCE [LARGE SCALE GENOMIC DNA]</scope>
    <source>
        <strain evidence="3 4">HF1</strain>
    </source>
</reference>
<keyword evidence="4" id="KW-1185">Reference proteome</keyword>
<comment type="caution">
    <text evidence="3">The sequence shown here is derived from an EMBL/GenBank/DDBJ whole genome shotgun (WGS) entry which is preliminary data.</text>
</comment>
<dbReference type="CDD" id="cd05233">
    <property type="entry name" value="SDR_c"/>
    <property type="match status" value="1"/>
</dbReference>
<dbReference type="InterPro" id="IPR036291">
    <property type="entry name" value="NAD(P)-bd_dom_sf"/>
</dbReference>
<dbReference type="RefSeq" id="WP_167639143.1">
    <property type="nucleotide sequence ID" value="NZ_JAATOP010000013.1"/>
</dbReference>
<dbReference type="SUPFAM" id="SSF51735">
    <property type="entry name" value="NAD(P)-binding Rossmann-fold domains"/>
    <property type="match status" value="1"/>
</dbReference>
<sequence>MSELIHQNTAALVIGGTQGVGEAMAQRLIAEGCRKIVITGRDAEVGEATAQRIGADFMQVDLSDTVAVMKLVDDADAKLGGLNAMAIAGASTERGSILNTSVELYDRMFTINTRSPFFAIQRFAQNAIDAGRPASIVNILTVSAMVGQSFLSPYAASKGALTTITRNAAQALRHNRIRVNGINCGWMDTPGEHKIQRDFHGADDDWLAKAEAAQPMGTLVKTDTVARQASLMLSPASGVMTGAIVDFDQNVVGALPE</sequence>
<accession>A0ABX0W2Y9</accession>
<dbReference type="Proteomes" id="UP000709466">
    <property type="component" value="Unassembled WGS sequence"/>
</dbReference>
<dbReference type="Pfam" id="PF13561">
    <property type="entry name" value="adh_short_C2"/>
    <property type="match status" value="1"/>
</dbReference>
<name>A0ABX0W2Y9_9RHOB</name>
<organism evidence="3 4">
    <name type="scientific">Marivivens donghaensis</name>
    <dbReference type="NCBI Taxonomy" id="1699413"/>
    <lineage>
        <taxon>Bacteria</taxon>
        <taxon>Pseudomonadati</taxon>
        <taxon>Pseudomonadota</taxon>
        <taxon>Alphaproteobacteria</taxon>
        <taxon>Rhodobacterales</taxon>
        <taxon>Paracoccaceae</taxon>
        <taxon>Marivivens group</taxon>
        <taxon>Marivivens</taxon>
    </lineage>
</organism>
<protein>
    <submittedName>
        <fullName evidence="3">SDR family oxidoreductase</fullName>
    </submittedName>
</protein>
<dbReference type="EMBL" id="JAATOP010000013">
    <property type="protein sequence ID" value="NIY73757.1"/>
    <property type="molecule type" value="Genomic_DNA"/>
</dbReference>
<dbReference type="PANTHER" id="PTHR24321">
    <property type="entry name" value="DEHYDROGENASES, SHORT CHAIN"/>
    <property type="match status" value="1"/>
</dbReference>
<evidence type="ECO:0000313" key="3">
    <source>
        <dbReference type="EMBL" id="NIY73757.1"/>
    </source>
</evidence>
<keyword evidence="2" id="KW-0560">Oxidoreductase</keyword>
<dbReference type="Gene3D" id="3.40.50.720">
    <property type="entry name" value="NAD(P)-binding Rossmann-like Domain"/>
    <property type="match status" value="1"/>
</dbReference>